<evidence type="ECO:0000313" key="4">
    <source>
        <dbReference type="Proteomes" id="UP000327468"/>
    </source>
</evidence>
<dbReference type="GO" id="GO:0003743">
    <property type="term" value="F:translation initiation factor activity"/>
    <property type="evidence" value="ECO:0007669"/>
    <property type="project" value="TreeGrafter"/>
</dbReference>
<dbReference type="InterPro" id="IPR003890">
    <property type="entry name" value="MIF4G-like_typ-3"/>
</dbReference>
<evidence type="ECO:0000259" key="2">
    <source>
        <dbReference type="Pfam" id="PF02854"/>
    </source>
</evidence>
<sequence>MWLRLRGCPGFVRSMLEKTSETFDSILSVQNFQKEMEKITKLPINTEERLKGVMEIVYDKVVSALGQSIVCAEVCHHLKNVELPASEMLEAKMTFQKMLLSHCMDLFEKDFEQTQEQEEDQQHPNAEVKERARCLGNTMILGELFKRKMVTEQVMHDCISKLLKNPSEDNLDHFCCLMCNIDKDLDVELDKLPKIHQNNRPQSNCCRRGLKKFPANDDNNKADGQTGRSAKHRPRSRVQKNRQIRRKQQ</sequence>
<dbReference type="Proteomes" id="UP000327468">
    <property type="component" value="Chromosome 20"/>
</dbReference>
<dbReference type="Pfam" id="PF02854">
    <property type="entry name" value="MIF4G"/>
    <property type="match status" value="1"/>
</dbReference>
<gene>
    <name evidence="3" type="ORF">PHYPO_G00111440</name>
</gene>
<comment type="caution">
    <text evidence="3">The sequence shown here is derived from an EMBL/GenBank/DDBJ whole genome shotgun (WGS) entry which is preliminary data.</text>
</comment>
<accession>A0A5N5L273</accession>
<dbReference type="Gene3D" id="1.25.40.180">
    <property type="match status" value="1"/>
</dbReference>
<dbReference type="AlphaFoldDB" id="A0A5N5L273"/>
<keyword evidence="4" id="KW-1185">Reference proteome</keyword>
<dbReference type="EMBL" id="VFJC01000021">
    <property type="protein sequence ID" value="KAB5536794.1"/>
    <property type="molecule type" value="Genomic_DNA"/>
</dbReference>
<feature type="compositionally biased region" description="Basic residues" evidence="1">
    <location>
        <begin position="229"/>
        <end position="249"/>
    </location>
</feature>
<feature type="region of interest" description="Disordered" evidence="1">
    <location>
        <begin position="198"/>
        <end position="249"/>
    </location>
</feature>
<dbReference type="GO" id="GO:0003729">
    <property type="term" value="F:mRNA binding"/>
    <property type="evidence" value="ECO:0007669"/>
    <property type="project" value="TreeGrafter"/>
</dbReference>
<reference evidence="3 4" key="1">
    <citation type="submission" date="2019-06" db="EMBL/GenBank/DDBJ databases">
        <title>A chromosome-scale genome assembly of the striped catfish, Pangasianodon hypophthalmus.</title>
        <authorList>
            <person name="Wen M."/>
            <person name="Zahm M."/>
            <person name="Roques C."/>
            <person name="Cabau C."/>
            <person name="Klopp C."/>
            <person name="Donnadieu C."/>
            <person name="Jouanno E."/>
            <person name="Avarre J.-C."/>
            <person name="Campet M."/>
            <person name="Ha T.T.T."/>
            <person name="Dugue R."/>
            <person name="Lampietro C."/>
            <person name="Louis A."/>
            <person name="Herpin A."/>
            <person name="Echchiki A."/>
            <person name="Berthelot C."/>
            <person name="Parey E."/>
            <person name="Roest-Crollius H."/>
            <person name="Braasch I."/>
            <person name="Postlethwait J."/>
            <person name="Bobe J."/>
            <person name="Montfort J."/>
            <person name="Bouchez O."/>
            <person name="Begum T."/>
            <person name="Schartl M."/>
            <person name="Guiguen Y."/>
        </authorList>
    </citation>
    <scope>NUCLEOTIDE SEQUENCE [LARGE SCALE GENOMIC DNA]</scope>
    <source>
        <strain evidence="3 4">Indonesia</strain>
        <tissue evidence="3">Blood</tissue>
    </source>
</reference>
<dbReference type="SUPFAM" id="SSF48371">
    <property type="entry name" value="ARM repeat"/>
    <property type="match status" value="1"/>
</dbReference>
<organism evidence="3 4">
    <name type="scientific">Pangasianodon hypophthalmus</name>
    <name type="common">Striped catfish</name>
    <name type="synonym">Helicophagus hypophthalmus</name>
    <dbReference type="NCBI Taxonomy" id="310915"/>
    <lineage>
        <taxon>Eukaryota</taxon>
        <taxon>Metazoa</taxon>
        <taxon>Chordata</taxon>
        <taxon>Craniata</taxon>
        <taxon>Vertebrata</taxon>
        <taxon>Euteleostomi</taxon>
        <taxon>Actinopterygii</taxon>
        <taxon>Neopterygii</taxon>
        <taxon>Teleostei</taxon>
        <taxon>Ostariophysi</taxon>
        <taxon>Siluriformes</taxon>
        <taxon>Pangasiidae</taxon>
        <taxon>Pangasianodon</taxon>
    </lineage>
</organism>
<protein>
    <recommendedName>
        <fullName evidence="2">MIF4G domain-containing protein</fullName>
    </recommendedName>
</protein>
<feature type="domain" description="MIF4G" evidence="2">
    <location>
        <begin position="27"/>
        <end position="190"/>
    </location>
</feature>
<dbReference type="PANTHER" id="PTHR23253:SF78">
    <property type="entry name" value="EUKARYOTIC TRANSLATION INITIATION FACTOR 4G1, ISOFORM B-RELATED"/>
    <property type="match status" value="1"/>
</dbReference>
<proteinExistence type="predicted"/>
<dbReference type="PANTHER" id="PTHR23253">
    <property type="entry name" value="EUKARYOTIC TRANSLATION INITIATION FACTOR 4 GAMMA"/>
    <property type="match status" value="1"/>
</dbReference>
<evidence type="ECO:0000256" key="1">
    <source>
        <dbReference type="SAM" id="MobiDB-lite"/>
    </source>
</evidence>
<dbReference type="GO" id="GO:0016281">
    <property type="term" value="C:eukaryotic translation initiation factor 4F complex"/>
    <property type="evidence" value="ECO:0007669"/>
    <property type="project" value="TreeGrafter"/>
</dbReference>
<evidence type="ECO:0000313" key="3">
    <source>
        <dbReference type="EMBL" id="KAB5536794.1"/>
    </source>
</evidence>
<name>A0A5N5L273_PANHP</name>
<dbReference type="InterPro" id="IPR016024">
    <property type="entry name" value="ARM-type_fold"/>
</dbReference>